<sequence>MTSQDRGSGKAKYVCERVHILENLLLSAADTCLPSKSGLYTTYFRIGRISGGKRSGTWATSDWVPSFVKSSLALGVLPNAHGVASWLPMDVVSQAVLDVAVSEQPPRIALNIVHPRLSHSFQGMVRVIREAIQRGSADEIAKIPHDPSHTIHSNIATSGSWLGGIQRAKTMQVILHLYLIHRIDGYVFDSVFWLNVFSAKN</sequence>
<gene>
    <name evidence="1" type="ORF">FIBSPDRAFT_891413</name>
</gene>
<dbReference type="InterPro" id="IPR036291">
    <property type="entry name" value="NAD(P)-bd_dom_sf"/>
</dbReference>
<organism evidence="1 2">
    <name type="scientific">Athelia psychrophila</name>
    <dbReference type="NCBI Taxonomy" id="1759441"/>
    <lineage>
        <taxon>Eukaryota</taxon>
        <taxon>Fungi</taxon>
        <taxon>Dikarya</taxon>
        <taxon>Basidiomycota</taxon>
        <taxon>Agaricomycotina</taxon>
        <taxon>Agaricomycetes</taxon>
        <taxon>Agaricomycetidae</taxon>
        <taxon>Atheliales</taxon>
        <taxon>Atheliaceae</taxon>
        <taxon>Athelia</taxon>
    </lineage>
</organism>
<dbReference type="OrthoDB" id="429813at2759"/>
<protein>
    <recommendedName>
        <fullName evidence="3">Thioester reductase (TE) domain-containing protein</fullName>
    </recommendedName>
</protein>
<proteinExistence type="predicted"/>
<evidence type="ECO:0000313" key="2">
    <source>
        <dbReference type="Proteomes" id="UP000076532"/>
    </source>
</evidence>
<accession>A0A166JMH0</accession>
<dbReference type="STRING" id="436010.A0A166JMH0"/>
<evidence type="ECO:0000313" key="1">
    <source>
        <dbReference type="EMBL" id="KZP21020.1"/>
    </source>
</evidence>
<dbReference type="Gene3D" id="3.40.50.720">
    <property type="entry name" value="NAD(P)-binding Rossmann-like Domain"/>
    <property type="match status" value="1"/>
</dbReference>
<evidence type="ECO:0008006" key="3">
    <source>
        <dbReference type="Google" id="ProtNLM"/>
    </source>
</evidence>
<dbReference type="AlphaFoldDB" id="A0A166JMH0"/>
<name>A0A166JMH0_9AGAM</name>
<reference evidence="1 2" key="1">
    <citation type="journal article" date="2016" name="Mol. Biol. Evol.">
        <title>Comparative Genomics of Early-Diverging Mushroom-Forming Fungi Provides Insights into the Origins of Lignocellulose Decay Capabilities.</title>
        <authorList>
            <person name="Nagy L.G."/>
            <person name="Riley R."/>
            <person name="Tritt A."/>
            <person name="Adam C."/>
            <person name="Daum C."/>
            <person name="Floudas D."/>
            <person name="Sun H."/>
            <person name="Yadav J.S."/>
            <person name="Pangilinan J."/>
            <person name="Larsson K.H."/>
            <person name="Matsuura K."/>
            <person name="Barry K."/>
            <person name="Labutti K."/>
            <person name="Kuo R."/>
            <person name="Ohm R.A."/>
            <person name="Bhattacharya S.S."/>
            <person name="Shirouzu T."/>
            <person name="Yoshinaga Y."/>
            <person name="Martin F.M."/>
            <person name="Grigoriev I.V."/>
            <person name="Hibbett D.S."/>
        </authorList>
    </citation>
    <scope>NUCLEOTIDE SEQUENCE [LARGE SCALE GENOMIC DNA]</scope>
    <source>
        <strain evidence="1 2">CBS 109695</strain>
    </source>
</reference>
<dbReference type="EMBL" id="KV417550">
    <property type="protein sequence ID" value="KZP21020.1"/>
    <property type="molecule type" value="Genomic_DNA"/>
</dbReference>
<dbReference type="SUPFAM" id="SSF51735">
    <property type="entry name" value="NAD(P)-binding Rossmann-fold domains"/>
    <property type="match status" value="1"/>
</dbReference>
<dbReference type="Proteomes" id="UP000076532">
    <property type="component" value="Unassembled WGS sequence"/>
</dbReference>
<keyword evidence="2" id="KW-1185">Reference proteome</keyword>